<evidence type="ECO:0000313" key="2">
    <source>
        <dbReference type="Proteomes" id="UP001201980"/>
    </source>
</evidence>
<reference evidence="1" key="1">
    <citation type="submission" date="2022-07" db="EMBL/GenBank/DDBJ databases">
        <title>Draft genome sequence of Zalerion maritima ATCC 34329, a (micro)plastics degrading marine fungus.</title>
        <authorList>
            <person name="Paco A."/>
            <person name="Goncalves M.F.M."/>
            <person name="Rocha-Santos T.A.P."/>
            <person name="Alves A."/>
        </authorList>
    </citation>
    <scope>NUCLEOTIDE SEQUENCE</scope>
    <source>
        <strain evidence="1">ATCC 34329</strain>
    </source>
</reference>
<gene>
    <name evidence="1" type="ORF">MKZ38_001485</name>
</gene>
<dbReference type="Proteomes" id="UP001201980">
    <property type="component" value="Unassembled WGS sequence"/>
</dbReference>
<evidence type="ECO:0008006" key="3">
    <source>
        <dbReference type="Google" id="ProtNLM"/>
    </source>
</evidence>
<protein>
    <recommendedName>
        <fullName evidence="3">Ankyrin repeat domain-containing protein</fullName>
    </recommendedName>
</protein>
<dbReference type="EMBL" id="JAKWBI020000013">
    <property type="protein sequence ID" value="KAJ2906504.1"/>
    <property type="molecule type" value="Genomic_DNA"/>
</dbReference>
<proteinExistence type="predicted"/>
<name>A0AAD5WX13_9PEZI</name>
<dbReference type="SUPFAM" id="SSF48403">
    <property type="entry name" value="Ankyrin repeat"/>
    <property type="match status" value="1"/>
</dbReference>
<organism evidence="1 2">
    <name type="scientific">Zalerion maritima</name>
    <dbReference type="NCBI Taxonomy" id="339359"/>
    <lineage>
        <taxon>Eukaryota</taxon>
        <taxon>Fungi</taxon>
        <taxon>Dikarya</taxon>
        <taxon>Ascomycota</taxon>
        <taxon>Pezizomycotina</taxon>
        <taxon>Sordariomycetes</taxon>
        <taxon>Lulworthiomycetidae</taxon>
        <taxon>Lulworthiales</taxon>
        <taxon>Lulworthiaceae</taxon>
        <taxon>Zalerion</taxon>
    </lineage>
</organism>
<dbReference type="AlphaFoldDB" id="A0AAD5WX13"/>
<comment type="caution">
    <text evidence="1">The sequence shown here is derived from an EMBL/GenBank/DDBJ whole genome shotgun (WGS) entry which is preliminary data.</text>
</comment>
<dbReference type="InterPro" id="IPR036770">
    <property type="entry name" value="Ankyrin_rpt-contain_sf"/>
</dbReference>
<accession>A0AAD5WX13</accession>
<evidence type="ECO:0000313" key="1">
    <source>
        <dbReference type="EMBL" id="KAJ2906504.1"/>
    </source>
</evidence>
<keyword evidence="2" id="KW-1185">Reference proteome</keyword>
<dbReference type="Gene3D" id="1.25.40.20">
    <property type="entry name" value="Ankyrin repeat-containing domain"/>
    <property type="match status" value="1"/>
</dbReference>
<sequence length="143" mass="15740">MASELNAEALGILKAIQTGDSEQVGKLLSESTGNRTGILEWSLGAYSEANMEWQRNPMWTDTWGHKLLHWATEELKAESDYDRTKSSPAIVRSLVEYGFDPNCPGTDNCTALQLIAKINSPEAEEISQYLIKKGAGVNIQTPP</sequence>